<dbReference type="InterPro" id="IPR029063">
    <property type="entry name" value="SAM-dependent_MTases_sf"/>
</dbReference>
<dbReference type="Gene3D" id="3.40.50.150">
    <property type="entry name" value="Vaccinia Virus protein VP39"/>
    <property type="match status" value="1"/>
</dbReference>
<dbReference type="SUPFAM" id="SSF53335">
    <property type="entry name" value="S-adenosyl-L-methionine-dependent methyltransferases"/>
    <property type="match status" value="1"/>
</dbReference>
<proteinExistence type="predicted"/>
<comment type="caution">
    <text evidence="1">The sequence shown here is derived from an EMBL/GenBank/DDBJ whole genome shotgun (WGS) entry which is preliminary data.</text>
</comment>
<protein>
    <recommendedName>
        <fullName evidence="3">Class I SAM-dependent methyltransferase</fullName>
    </recommendedName>
</protein>
<reference evidence="1 2" key="1">
    <citation type="submission" date="2024-06" db="EMBL/GenBank/DDBJ databases">
        <authorList>
            <person name="Bataeva Y.V."/>
            <person name="Grigorian L.N."/>
            <person name="Solomentsev V.I."/>
        </authorList>
    </citation>
    <scope>NUCLEOTIDE SEQUENCE [LARGE SCALE GENOMIC DNA]</scope>
    <source>
        <strain evidence="2">SCPM-O-B-12605 (RCAM04882)</strain>
    </source>
</reference>
<evidence type="ECO:0008006" key="3">
    <source>
        <dbReference type="Google" id="ProtNLM"/>
    </source>
</evidence>
<dbReference type="RefSeq" id="WP_352982745.1">
    <property type="nucleotide sequence ID" value="NZ_JBEQNA010000001.1"/>
</dbReference>
<gene>
    <name evidence="1" type="ORF">ABUK86_04990</name>
</gene>
<accession>A0ABV1ZPV2</accession>
<name>A0ABV1ZPV2_9ACTN</name>
<keyword evidence="2" id="KW-1185">Reference proteome</keyword>
<dbReference type="Proteomes" id="UP001432401">
    <property type="component" value="Unassembled WGS sequence"/>
</dbReference>
<evidence type="ECO:0000313" key="1">
    <source>
        <dbReference type="EMBL" id="MES0833118.1"/>
    </source>
</evidence>
<evidence type="ECO:0000313" key="2">
    <source>
        <dbReference type="Proteomes" id="UP001432401"/>
    </source>
</evidence>
<sequence length="231" mass="25096">MSDTPSTVLDADSYHRLYYADTFRFGQGTEHILDLLTQIPPVATWTDLGAGSQSLLWACALTAGRLTAVDVDALRLAHLTTAARAGQPRGVHRVALALAGTNPTTQTFAARCRRLPTTLTADLLTPAPHPPPLRLALGADLITQFGLLGLTTTPPQFIDAFTRLHTHLPPGGWAAGANWVPATRDTRIHLTHALYRHTLHRAGLDLLHLAALPSTDPDFPLVWTYLARRHP</sequence>
<dbReference type="EMBL" id="JBEQNB010000002">
    <property type="protein sequence ID" value="MES0833118.1"/>
    <property type="molecule type" value="Genomic_DNA"/>
</dbReference>
<organism evidence="1 2">
    <name type="scientific">Nocardiopsis tropica</name>
    <dbReference type="NCBI Taxonomy" id="109330"/>
    <lineage>
        <taxon>Bacteria</taxon>
        <taxon>Bacillati</taxon>
        <taxon>Actinomycetota</taxon>
        <taxon>Actinomycetes</taxon>
        <taxon>Streptosporangiales</taxon>
        <taxon>Nocardiopsidaceae</taxon>
        <taxon>Nocardiopsis</taxon>
    </lineage>
</organism>